<dbReference type="InterPro" id="IPR001278">
    <property type="entry name" value="Arg-tRNA-ligase"/>
</dbReference>
<feature type="domain" description="Arginyl tRNA synthetase N-terminal" evidence="12">
    <location>
        <begin position="6"/>
        <end position="89"/>
    </location>
</feature>
<dbReference type="GO" id="GO:0005524">
    <property type="term" value="F:ATP binding"/>
    <property type="evidence" value="ECO:0007669"/>
    <property type="project" value="UniProtKB-UniRule"/>
</dbReference>
<keyword evidence="6 9" id="KW-0648">Protein biosynthesis</keyword>
<evidence type="ECO:0000256" key="10">
    <source>
        <dbReference type="RuleBase" id="RU363038"/>
    </source>
</evidence>
<comment type="catalytic activity">
    <reaction evidence="8 9">
        <text>tRNA(Arg) + L-arginine + ATP = L-arginyl-tRNA(Arg) + AMP + diphosphate</text>
        <dbReference type="Rhea" id="RHEA:20301"/>
        <dbReference type="Rhea" id="RHEA-COMP:9658"/>
        <dbReference type="Rhea" id="RHEA-COMP:9673"/>
        <dbReference type="ChEBI" id="CHEBI:30616"/>
        <dbReference type="ChEBI" id="CHEBI:32682"/>
        <dbReference type="ChEBI" id="CHEBI:33019"/>
        <dbReference type="ChEBI" id="CHEBI:78442"/>
        <dbReference type="ChEBI" id="CHEBI:78513"/>
        <dbReference type="ChEBI" id="CHEBI:456215"/>
        <dbReference type="EC" id="6.1.1.19"/>
    </reaction>
</comment>
<keyword evidence="5 9" id="KW-0067">ATP-binding</keyword>
<dbReference type="Pfam" id="PF00750">
    <property type="entry name" value="tRNA-synt_1d"/>
    <property type="match status" value="1"/>
</dbReference>
<dbReference type="SUPFAM" id="SSF52374">
    <property type="entry name" value="Nucleotidylyl transferase"/>
    <property type="match status" value="1"/>
</dbReference>
<dbReference type="Proteomes" id="UP000771749">
    <property type="component" value="Unassembled WGS sequence"/>
</dbReference>
<feature type="short sequence motif" description="'HIGH' region" evidence="9">
    <location>
        <begin position="124"/>
        <end position="134"/>
    </location>
</feature>
<evidence type="ECO:0000313" key="14">
    <source>
        <dbReference type="Proteomes" id="UP000771749"/>
    </source>
</evidence>
<dbReference type="FunFam" id="3.40.50.620:FF:000125">
    <property type="entry name" value="Arginine--tRNA ligase"/>
    <property type="match status" value="1"/>
</dbReference>
<dbReference type="PANTHER" id="PTHR11956">
    <property type="entry name" value="ARGINYL-TRNA SYNTHETASE"/>
    <property type="match status" value="1"/>
</dbReference>
<dbReference type="InterPro" id="IPR014729">
    <property type="entry name" value="Rossmann-like_a/b/a_fold"/>
</dbReference>
<dbReference type="SMART" id="SM00836">
    <property type="entry name" value="DALR_1"/>
    <property type="match status" value="1"/>
</dbReference>
<dbReference type="SMART" id="SM01016">
    <property type="entry name" value="Arg_tRNA_synt_N"/>
    <property type="match status" value="1"/>
</dbReference>
<dbReference type="AlphaFoldDB" id="A0A940DNP3"/>
<organism evidence="13 14">
    <name type="scientific">Candidatus Cryptobacteroides gallistercoris</name>
    <dbReference type="NCBI Taxonomy" id="2840765"/>
    <lineage>
        <taxon>Bacteria</taxon>
        <taxon>Pseudomonadati</taxon>
        <taxon>Bacteroidota</taxon>
        <taxon>Bacteroidia</taxon>
        <taxon>Bacteroidales</taxon>
        <taxon>Candidatus Cryptobacteroides</taxon>
    </lineage>
</organism>
<comment type="subcellular location">
    <subcellularLocation>
        <location evidence="9">Cytoplasm</location>
    </subcellularLocation>
</comment>
<feature type="domain" description="DALR anticodon binding" evidence="11">
    <location>
        <begin position="477"/>
        <end position="598"/>
    </location>
</feature>
<sequence>MVNPEKFIVAKAAEAVCSLYGADADGGMLQVQVTRKEFEGDYTLVTFPLLKVSKSSPENTGKALGEWLVANCPEVAGYNVLKGFLNISFSTAYWNGVFAGIAATADFGQHAPSGKTVMVEFSSPNTNKPLHLGHIRNNLLGWSVSKLLEANGHKVLKVNLVNDRGIHICKSMLAWLKKGNGETPESSGKKGDHLVGDYYVAFNDMYKAEVDELVASGMPKEEAEKNAPSLKEAQEMLYRWEHGDKEVVDLWKKMNGWVYEGFDKTYRDLGISFDRTYYESQTYLFGKALVQKGLDMGIFEKEADGSVWCDLTADGLDRKLLLRGDGTSVYMTQDLGTAEQRFEEYRLDELIYVVGNEQNYHFQVLKLILNKLGFAWADSIYHLSYGMVELPQGKMKSREGTVVDADDLIGKMYNTARETSLELGKLDDMDEKEQDALFRMIGMGALKYFIIKVDPKKTMLFDPKESIDFNGNTGPFIQYTHARIKSILRKAAAAGIDWTGAAVSGTDASLSPKEVRIIKILNQFPEKISEGGAAHSPAVIANYAYDLAKEFNQYYHDTPILREEDGGLLRYRLALVETIARVLVKAMSILGITLPERM</sequence>
<dbReference type="EMBL" id="JADIMJ010000083">
    <property type="protein sequence ID" value="MBO8454174.1"/>
    <property type="molecule type" value="Genomic_DNA"/>
</dbReference>
<dbReference type="SUPFAM" id="SSF55190">
    <property type="entry name" value="Arginyl-tRNA synthetase (ArgRS), N-terminal 'additional' domain"/>
    <property type="match status" value="1"/>
</dbReference>
<reference evidence="13" key="1">
    <citation type="submission" date="2020-10" db="EMBL/GenBank/DDBJ databases">
        <authorList>
            <person name="Gilroy R."/>
        </authorList>
    </citation>
    <scope>NUCLEOTIDE SEQUENCE</scope>
    <source>
        <strain evidence="13">F1-3629</strain>
    </source>
</reference>
<reference evidence="13" key="2">
    <citation type="journal article" date="2021" name="PeerJ">
        <title>Extensive microbial diversity within the chicken gut microbiome revealed by metagenomics and culture.</title>
        <authorList>
            <person name="Gilroy R."/>
            <person name="Ravi A."/>
            <person name="Getino M."/>
            <person name="Pursley I."/>
            <person name="Horton D.L."/>
            <person name="Alikhan N.F."/>
            <person name="Baker D."/>
            <person name="Gharbi K."/>
            <person name="Hall N."/>
            <person name="Watson M."/>
            <person name="Adriaenssens E.M."/>
            <person name="Foster-Nyarko E."/>
            <person name="Jarju S."/>
            <person name="Secka A."/>
            <person name="Antonio M."/>
            <person name="Oren A."/>
            <person name="Chaudhuri R.R."/>
            <person name="La Ragione R."/>
            <person name="Hildebrand F."/>
            <person name="Pallen M.J."/>
        </authorList>
    </citation>
    <scope>NUCLEOTIDE SEQUENCE</scope>
    <source>
        <strain evidence="13">F1-3629</strain>
    </source>
</reference>
<name>A0A940DNP3_9BACT</name>
<dbReference type="EC" id="6.1.1.19" evidence="9"/>
<dbReference type="Gene3D" id="3.40.50.620">
    <property type="entry name" value="HUPs"/>
    <property type="match status" value="1"/>
</dbReference>
<keyword evidence="4 9" id="KW-0547">Nucleotide-binding</keyword>
<dbReference type="InterPro" id="IPR035684">
    <property type="entry name" value="ArgRS_core"/>
</dbReference>
<evidence type="ECO:0000256" key="2">
    <source>
        <dbReference type="ARBA" id="ARBA00022490"/>
    </source>
</evidence>
<dbReference type="PRINTS" id="PR01038">
    <property type="entry name" value="TRNASYNTHARG"/>
</dbReference>
<keyword evidence="2 9" id="KW-0963">Cytoplasm</keyword>
<accession>A0A940DNP3</accession>
<dbReference type="GO" id="GO:0006420">
    <property type="term" value="P:arginyl-tRNA aminoacylation"/>
    <property type="evidence" value="ECO:0007669"/>
    <property type="project" value="UniProtKB-UniRule"/>
</dbReference>
<dbReference type="HAMAP" id="MF_00123">
    <property type="entry name" value="Arg_tRNA_synth"/>
    <property type="match status" value="1"/>
</dbReference>
<comment type="subunit">
    <text evidence="9">Monomer.</text>
</comment>
<evidence type="ECO:0000256" key="6">
    <source>
        <dbReference type="ARBA" id="ARBA00022917"/>
    </source>
</evidence>
<evidence type="ECO:0000256" key="9">
    <source>
        <dbReference type="HAMAP-Rule" id="MF_00123"/>
    </source>
</evidence>
<keyword evidence="3 9" id="KW-0436">Ligase</keyword>
<proteinExistence type="inferred from homology"/>
<comment type="caution">
    <text evidence="13">The sequence shown here is derived from an EMBL/GenBank/DDBJ whole genome shotgun (WGS) entry which is preliminary data.</text>
</comment>
<dbReference type="Pfam" id="PF05746">
    <property type="entry name" value="DALR_1"/>
    <property type="match status" value="1"/>
</dbReference>
<dbReference type="NCBIfam" id="TIGR00456">
    <property type="entry name" value="argS"/>
    <property type="match status" value="1"/>
</dbReference>
<evidence type="ECO:0000256" key="4">
    <source>
        <dbReference type="ARBA" id="ARBA00022741"/>
    </source>
</evidence>
<evidence type="ECO:0000256" key="5">
    <source>
        <dbReference type="ARBA" id="ARBA00022840"/>
    </source>
</evidence>
<evidence type="ECO:0000256" key="8">
    <source>
        <dbReference type="ARBA" id="ARBA00049339"/>
    </source>
</evidence>
<dbReference type="InterPro" id="IPR001412">
    <property type="entry name" value="aa-tRNA-synth_I_CS"/>
</dbReference>
<evidence type="ECO:0000259" key="12">
    <source>
        <dbReference type="SMART" id="SM01016"/>
    </source>
</evidence>
<dbReference type="InterPro" id="IPR036695">
    <property type="entry name" value="Arg-tRNA-synth_N_sf"/>
</dbReference>
<keyword evidence="7 9" id="KW-0030">Aminoacyl-tRNA synthetase</keyword>
<dbReference type="PROSITE" id="PS00178">
    <property type="entry name" value="AA_TRNA_LIGASE_I"/>
    <property type="match status" value="1"/>
</dbReference>
<dbReference type="InterPro" id="IPR009080">
    <property type="entry name" value="tRNAsynth_Ia_anticodon-bd"/>
</dbReference>
<protein>
    <recommendedName>
        <fullName evidence="9">Arginine--tRNA ligase</fullName>
        <ecNumber evidence="9">6.1.1.19</ecNumber>
    </recommendedName>
    <alternativeName>
        <fullName evidence="9">Arginyl-tRNA synthetase</fullName>
        <shortName evidence="9">ArgRS</shortName>
    </alternativeName>
</protein>
<comment type="similarity">
    <text evidence="1 9 10">Belongs to the class-I aminoacyl-tRNA synthetase family.</text>
</comment>
<dbReference type="InterPro" id="IPR008909">
    <property type="entry name" value="DALR_anticod-bd"/>
</dbReference>
<evidence type="ECO:0000256" key="7">
    <source>
        <dbReference type="ARBA" id="ARBA00023146"/>
    </source>
</evidence>
<evidence type="ECO:0000313" key="13">
    <source>
        <dbReference type="EMBL" id="MBO8454174.1"/>
    </source>
</evidence>
<dbReference type="Gene3D" id="1.10.730.10">
    <property type="entry name" value="Isoleucyl-tRNA Synthetase, Domain 1"/>
    <property type="match status" value="1"/>
</dbReference>
<dbReference type="InterPro" id="IPR005148">
    <property type="entry name" value="Arg-tRNA-synth_N"/>
</dbReference>
<evidence type="ECO:0000256" key="1">
    <source>
        <dbReference type="ARBA" id="ARBA00005594"/>
    </source>
</evidence>
<gene>
    <name evidence="9" type="primary">argS</name>
    <name evidence="13" type="ORF">IAC07_05560</name>
</gene>
<evidence type="ECO:0000259" key="11">
    <source>
        <dbReference type="SMART" id="SM00836"/>
    </source>
</evidence>
<dbReference type="SUPFAM" id="SSF47323">
    <property type="entry name" value="Anticodon-binding domain of a subclass of class I aminoacyl-tRNA synthetases"/>
    <property type="match status" value="1"/>
</dbReference>
<evidence type="ECO:0000256" key="3">
    <source>
        <dbReference type="ARBA" id="ARBA00022598"/>
    </source>
</evidence>
<dbReference type="GO" id="GO:0005737">
    <property type="term" value="C:cytoplasm"/>
    <property type="evidence" value="ECO:0007669"/>
    <property type="project" value="UniProtKB-SubCell"/>
</dbReference>
<dbReference type="GO" id="GO:0004814">
    <property type="term" value="F:arginine-tRNA ligase activity"/>
    <property type="evidence" value="ECO:0007669"/>
    <property type="project" value="UniProtKB-UniRule"/>
</dbReference>
<dbReference type="PANTHER" id="PTHR11956:SF5">
    <property type="entry name" value="ARGININE--TRNA LIGASE, CYTOPLASMIC"/>
    <property type="match status" value="1"/>
</dbReference>